<evidence type="ECO:0000256" key="5">
    <source>
        <dbReference type="ARBA" id="ARBA00022989"/>
    </source>
</evidence>
<feature type="domain" description="ABC transmembrane type-1" evidence="8">
    <location>
        <begin position="56"/>
        <end position="236"/>
    </location>
</feature>
<feature type="transmembrane region" description="Helical" evidence="7">
    <location>
        <begin position="218"/>
        <end position="239"/>
    </location>
</feature>
<keyword evidence="5 7" id="KW-1133">Transmembrane helix</keyword>
<dbReference type="PANTHER" id="PTHR30151:SF0">
    <property type="entry name" value="ABC TRANSPORTER PERMEASE PROTEIN MJ0413-RELATED"/>
    <property type="match status" value="1"/>
</dbReference>
<evidence type="ECO:0000313" key="9">
    <source>
        <dbReference type="EMBL" id="GAB1583616.1"/>
    </source>
</evidence>
<evidence type="ECO:0000256" key="2">
    <source>
        <dbReference type="ARBA" id="ARBA00022448"/>
    </source>
</evidence>
<feature type="transmembrane region" description="Helical" evidence="7">
    <location>
        <begin position="120"/>
        <end position="141"/>
    </location>
</feature>
<accession>A0ABQ0H3Z9</accession>
<keyword evidence="10" id="KW-1185">Reference proteome</keyword>
<dbReference type="Proteomes" id="UP001628091">
    <property type="component" value="Unassembled WGS sequence"/>
</dbReference>
<reference evidence="9 10" key="1">
    <citation type="submission" date="2024-10" db="EMBL/GenBank/DDBJ databases">
        <title>Isolation, draft genome sequencing and identification of Phyllobacterium sp. NSA23, isolated from leaf soil.</title>
        <authorList>
            <person name="Akita H."/>
        </authorList>
    </citation>
    <scope>NUCLEOTIDE SEQUENCE [LARGE SCALE GENOMIC DNA]</scope>
    <source>
        <strain evidence="9 10">NSA23</strain>
    </source>
</reference>
<dbReference type="PANTHER" id="PTHR30151">
    <property type="entry name" value="ALKANE SULFONATE ABC TRANSPORTER-RELATED, MEMBRANE SUBUNIT"/>
    <property type="match status" value="1"/>
</dbReference>
<keyword evidence="6 7" id="KW-0472">Membrane</keyword>
<dbReference type="PROSITE" id="PS50928">
    <property type="entry name" value="ABC_TM1"/>
    <property type="match status" value="1"/>
</dbReference>
<keyword evidence="3" id="KW-1003">Cell membrane</keyword>
<dbReference type="EMBL" id="BAAFZP010000002">
    <property type="protein sequence ID" value="GAB1583616.1"/>
    <property type="molecule type" value="Genomic_DNA"/>
</dbReference>
<keyword evidence="4 7" id="KW-0812">Transmembrane</keyword>
<dbReference type="InterPro" id="IPR035906">
    <property type="entry name" value="MetI-like_sf"/>
</dbReference>
<evidence type="ECO:0000259" key="8">
    <source>
        <dbReference type="PROSITE" id="PS50928"/>
    </source>
</evidence>
<evidence type="ECO:0000256" key="6">
    <source>
        <dbReference type="ARBA" id="ARBA00023136"/>
    </source>
</evidence>
<dbReference type="InterPro" id="IPR000515">
    <property type="entry name" value="MetI-like"/>
</dbReference>
<comment type="similarity">
    <text evidence="7">Belongs to the binding-protein-dependent transport system permease family.</text>
</comment>
<proteinExistence type="inferred from homology"/>
<sequence length="250" mass="27456">MTLFGYRIPMMASLIVWGLLWEIVGRLDLIFLIPPLSGIFRAGVHLVQTSSWQAASIITLRSFALGMALAIGIGVPLGILMGRFKAVDNLMGLWVNMFVSAPLSALVPVLMILFGLGETTVVVTVFLFAVWIIVLDARAGVMQVPPSLIEMGRSYGANGWTLFAKIILLSALPEILAGIRIGLIRGVKGVVIGQILVSIIGYGELFELFSRSFEMENFWALTMILFVAAMLLSTLIEIFEKRIEYYAGER</sequence>
<evidence type="ECO:0000256" key="4">
    <source>
        <dbReference type="ARBA" id="ARBA00022692"/>
    </source>
</evidence>
<evidence type="ECO:0000256" key="3">
    <source>
        <dbReference type="ARBA" id="ARBA00022475"/>
    </source>
</evidence>
<feature type="transmembrane region" description="Helical" evidence="7">
    <location>
        <begin position="162"/>
        <end position="183"/>
    </location>
</feature>
<name>A0ABQ0H3Z9_9HYPH</name>
<feature type="transmembrane region" description="Helical" evidence="7">
    <location>
        <begin position="54"/>
        <end position="81"/>
    </location>
</feature>
<evidence type="ECO:0000256" key="1">
    <source>
        <dbReference type="ARBA" id="ARBA00004651"/>
    </source>
</evidence>
<feature type="transmembrane region" description="Helical" evidence="7">
    <location>
        <begin position="93"/>
        <end position="114"/>
    </location>
</feature>
<feature type="transmembrane region" description="Helical" evidence="7">
    <location>
        <begin position="12"/>
        <end position="34"/>
    </location>
</feature>
<dbReference type="RefSeq" id="WP_407866196.1">
    <property type="nucleotide sequence ID" value="NZ_BAAFZP010000002.1"/>
</dbReference>
<evidence type="ECO:0000313" key="10">
    <source>
        <dbReference type="Proteomes" id="UP001628091"/>
    </source>
</evidence>
<evidence type="ECO:0000256" key="7">
    <source>
        <dbReference type="RuleBase" id="RU363032"/>
    </source>
</evidence>
<organism evidence="9 10">
    <name type="scientific">Phyllobacterium phragmitis</name>
    <dbReference type="NCBI Taxonomy" id="2670329"/>
    <lineage>
        <taxon>Bacteria</taxon>
        <taxon>Pseudomonadati</taxon>
        <taxon>Pseudomonadota</taxon>
        <taxon>Alphaproteobacteria</taxon>
        <taxon>Hyphomicrobiales</taxon>
        <taxon>Phyllobacteriaceae</taxon>
        <taxon>Phyllobacterium</taxon>
    </lineage>
</organism>
<keyword evidence="2 7" id="KW-0813">Transport</keyword>
<dbReference type="Gene3D" id="1.10.3720.10">
    <property type="entry name" value="MetI-like"/>
    <property type="match status" value="1"/>
</dbReference>
<comment type="caution">
    <text evidence="9">The sequence shown here is derived from an EMBL/GenBank/DDBJ whole genome shotgun (WGS) entry which is preliminary data.</text>
</comment>
<dbReference type="Pfam" id="PF00528">
    <property type="entry name" value="BPD_transp_1"/>
    <property type="match status" value="1"/>
</dbReference>
<comment type="subcellular location">
    <subcellularLocation>
        <location evidence="1 7">Cell membrane</location>
        <topology evidence="1 7">Multi-pass membrane protein</topology>
    </subcellularLocation>
</comment>
<protein>
    <submittedName>
        <fullName evidence="9">ABC transporter permease subunit</fullName>
    </submittedName>
</protein>
<dbReference type="CDD" id="cd06261">
    <property type="entry name" value="TM_PBP2"/>
    <property type="match status" value="1"/>
</dbReference>
<dbReference type="SUPFAM" id="SSF161098">
    <property type="entry name" value="MetI-like"/>
    <property type="match status" value="1"/>
</dbReference>
<gene>
    <name evidence="9" type="ORF">PPNSA23_35590</name>
</gene>